<evidence type="ECO:0000256" key="9">
    <source>
        <dbReference type="ARBA" id="ARBA00022741"/>
    </source>
</evidence>
<feature type="binding site" evidence="16">
    <location>
        <begin position="107"/>
        <end position="110"/>
    </location>
    <ligand>
        <name>substrate</name>
    </ligand>
</feature>
<evidence type="ECO:0000256" key="16">
    <source>
        <dbReference type="HAMAP-Rule" id="MF_01274"/>
    </source>
</evidence>
<feature type="binding site" evidence="16">
    <location>
        <position position="129"/>
    </location>
    <ligand>
        <name>K(+)</name>
        <dbReference type="ChEBI" id="CHEBI:29103"/>
    </ligand>
</feature>
<dbReference type="HAMAP" id="MF_01274">
    <property type="entry name" value="Pantothen_kinase_3"/>
    <property type="match status" value="1"/>
</dbReference>
<feature type="binding site" evidence="16">
    <location>
        <position position="185"/>
    </location>
    <ligand>
        <name>substrate</name>
    </ligand>
</feature>
<comment type="subunit">
    <text evidence="5 16">Homodimer.</text>
</comment>
<dbReference type="NCBIfam" id="TIGR00671">
    <property type="entry name" value="baf"/>
    <property type="match status" value="1"/>
</dbReference>
<evidence type="ECO:0000256" key="15">
    <source>
        <dbReference type="ARBA" id="ARBA00040883"/>
    </source>
</evidence>
<evidence type="ECO:0000256" key="7">
    <source>
        <dbReference type="ARBA" id="ARBA00022490"/>
    </source>
</evidence>
<evidence type="ECO:0000256" key="14">
    <source>
        <dbReference type="ARBA" id="ARBA00038036"/>
    </source>
</evidence>
<evidence type="ECO:0000256" key="11">
    <source>
        <dbReference type="ARBA" id="ARBA00022840"/>
    </source>
</evidence>
<keyword evidence="13 16" id="KW-0173">Coenzyme A biosynthesis</keyword>
<comment type="cofactor">
    <cofactor evidence="2">
        <name>K(+)</name>
        <dbReference type="ChEBI" id="CHEBI:29103"/>
    </cofactor>
</comment>
<feature type="binding site" evidence="16">
    <location>
        <position position="103"/>
    </location>
    <ligand>
        <name>substrate</name>
    </ligand>
</feature>
<keyword evidence="16" id="KW-0479">Metal-binding</keyword>
<dbReference type="PANTHER" id="PTHR34265">
    <property type="entry name" value="TYPE III PANTOTHENATE KINASE"/>
    <property type="match status" value="1"/>
</dbReference>
<dbReference type="SUPFAM" id="SSF53067">
    <property type="entry name" value="Actin-like ATPase domain"/>
    <property type="match status" value="2"/>
</dbReference>
<sequence>MSESHWLALMIGNSRLHWAWFVEEALQFAWDTEYLPVSVVQNLASCQNIADFSREILAPGTINMRSLPPIYLASVIPQATTIWQTYPNIHEITLDQVPLQGVYATLGIDRALALWGAGAIWSFPALVIDAGTALTFTGAKCDRTLVGGAILPGVRLQLQSLGERTAALPLVDTPESFPSRWALNTPESILSGVIYTLMAGIKDFVDAWWQEFPESCVAMTGGDRALLLNYFQVQYPNIATKITSAPHLIFQGMCCYWASRWK</sequence>
<dbReference type="InterPro" id="IPR004619">
    <property type="entry name" value="Type_III_PanK"/>
</dbReference>
<keyword evidence="11 16" id="KW-0067">ATP-binding</keyword>
<comment type="catalytic activity">
    <reaction evidence="1 16">
        <text>(R)-pantothenate + ATP = (R)-4'-phosphopantothenate + ADP + H(+)</text>
        <dbReference type="Rhea" id="RHEA:16373"/>
        <dbReference type="ChEBI" id="CHEBI:10986"/>
        <dbReference type="ChEBI" id="CHEBI:15378"/>
        <dbReference type="ChEBI" id="CHEBI:29032"/>
        <dbReference type="ChEBI" id="CHEBI:30616"/>
        <dbReference type="ChEBI" id="CHEBI:456216"/>
        <dbReference type="EC" id="2.7.1.33"/>
    </reaction>
</comment>
<dbReference type="Proteomes" id="UP000651156">
    <property type="component" value="Unassembled WGS sequence"/>
</dbReference>
<evidence type="ECO:0000256" key="1">
    <source>
        <dbReference type="ARBA" id="ARBA00001206"/>
    </source>
</evidence>
<protein>
    <recommendedName>
        <fullName evidence="15 16">Type III pantothenate kinase</fullName>
        <ecNumber evidence="6 16">2.7.1.33</ecNumber>
    </recommendedName>
    <alternativeName>
        <fullName evidence="16">PanK-III</fullName>
    </alternativeName>
    <alternativeName>
        <fullName evidence="16">Pantothenic acid kinase</fullName>
    </alternativeName>
</protein>
<evidence type="ECO:0000313" key="18">
    <source>
        <dbReference type="Proteomes" id="UP000651156"/>
    </source>
</evidence>
<proteinExistence type="inferred from homology"/>
<gene>
    <name evidence="16" type="primary">coaX</name>
    <name evidence="17" type="ORF">IQ230_14335</name>
</gene>
<comment type="function">
    <text evidence="16">Catalyzes the phosphorylation of pantothenate (Pan), the first step in CoA biosynthesis.</text>
</comment>
<feature type="active site" description="Proton acceptor" evidence="16">
    <location>
        <position position="109"/>
    </location>
</feature>
<comment type="pathway">
    <text evidence="4 16">Cofactor biosynthesis; coenzyme A biosynthesis; CoA from (R)-pantothenate: step 1/5.</text>
</comment>
<evidence type="ECO:0000256" key="2">
    <source>
        <dbReference type="ARBA" id="ARBA00001958"/>
    </source>
</evidence>
<dbReference type="GO" id="GO:0004594">
    <property type="term" value="F:pantothenate kinase activity"/>
    <property type="evidence" value="ECO:0007669"/>
    <property type="project" value="UniProtKB-EC"/>
</dbReference>
<evidence type="ECO:0000256" key="8">
    <source>
        <dbReference type="ARBA" id="ARBA00022679"/>
    </source>
</evidence>
<evidence type="ECO:0000256" key="13">
    <source>
        <dbReference type="ARBA" id="ARBA00022993"/>
    </source>
</evidence>
<keyword evidence="10 16" id="KW-0418">Kinase</keyword>
<comment type="cofactor">
    <cofactor evidence="16">
        <name>NH4(+)</name>
        <dbReference type="ChEBI" id="CHEBI:28938"/>
    </cofactor>
    <cofactor evidence="16">
        <name>K(+)</name>
        <dbReference type="ChEBI" id="CHEBI:29103"/>
    </cofactor>
    <text evidence="16">A monovalent cation. Ammonium or potassium.</text>
</comment>
<dbReference type="Gene3D" id="3.30.420.40">
    <property type="match status" value="1"/>
</dbReference>
<evidence type="ECO:0000256" key="6">
    <source>
        <dbReference type="ARBA" id="ARBA00012102"/>
    </source>
</evidence>
<comment type="subcellular location">
    <subcellularLocation>
        <location evidence="3 16">Cytoplasm</location>
    </subcellularLocation>
</comment>
<dbReference type="CDD" id="cd24015">
    <property type="entry name" value="ASKHA_NBD_PanK-III"/>
    <property type="match status" value="1"/>
</dbReference>
<dbReference type="RefSeq" id="WP_193932646.1">
    <property type="nucleotide sequence ID" value="NZ_CAWPMZ010000065.1"/>
</dbReference>
<keyword evidence="12 16" id="KW-0630">Potassium</keyword>
<keyword evidence="18" id="KW-1185">Reference proteome</keyword>
<dbReference type="EMBL" id="JADEWN010000034">
    <property type="protein sequence ID" value="MBE9191505.1"/>
    <property type="molecule type" value="Genomic_DNA"/>
</dbReference>
<feature type="binding site" evidence="16">
    <location>
        <begin position="10"/>
        <end position="17"/>
    </location>
    <ligand>
        <name>ATP</name>
        <dbReference type="ChEBI" id="CHEBI:30616"/>
    </ligand>
</feature>
<name>A0ABR9UT86_9CHRO</name>
<evidence type="ECO:0000256" key="3">
    <source>
        <dbReference type="ARBA" id="ARBA00004496"/>
    </source>
</evidence>
<evidence type="ECO:0000256" key="12">
    <source>
        <dbReference type="ARBA" id="ARBA00022958"/>
    </source>
</evidence>
<organism evidence="17 18">
    <name type="scientific">Gloeocapsopsis crepidinum LEGE 06123</name>
    <dbReference type="NCBI Taxonomy" id="588587"/>
    <lineage>
        <taxon>Bacteria</taxon>
        <taxon>Bacillati</taxon>
        <taxon>Cyanobacteriota</taxon>
        <taxon>Cyanophyceae</taxon>
        <taxon>Oscillatoriophycideae</taxon>
        <taxon>Chroococcales</taxon>
        <taxon>Chroococcaceae</taxon>
        <taxon>Gloeocapsopsis</taxon>
    </lineage>
</organism>
<reference evidence="17 18" key="1">
    <citation type="submission" date="2020-10" db="EMBL/GenBank/DDBJ databases">
        <authorList>
            <person name="Castelo-Branco R."/>
            <person name="Eusebio N."/>
            <person name="Adriana R."/>
            <person name="Vieira A."/>
            <person name="Brugerolle De Fraissinette N."/>
            <person name="Rezende De Castro R."/>
            <person name="Schneider M.P."/>
            <person name="Vasconcelos V."/>
            <person name="Leao P.N."/>
        </authorList>
    </citation>
    <scope>NUCLEOTIDE SEQUENCE [LARGE SCALE GENOMIC DNA]</scope>
    <source>
        <strain evidence="17 18">LEGE 06123</strain>
    </source>
</reference>
<evidence type="ECO:0000256" key="10">
    <source>
        <dbReference type="ARBA" id="ARBA00022777"/>
    </source>
</evidence>
<dbReference type="PANTHER" id="PTHR34265:SF1">
    <property type="entry name" value="TYPE III PANTOTHENATE KINASE"/>
    <property type="match status" value="1"/>
</dbReference>
<evidence type="ECO:0000313" key="17">
    <source>
        <dbReference type="EMBL" id="MBE9191505.1"/>
    </source>
</evidence>
<dbReference type="Pfam" id="PF03309">
    <property type="entry name" value="Pan_kinase"/>
    <property type="match status" value="1"/>
</dbReference>
<comment type="caution">
    <text evidence="17">The sequence shown here is derived from an EMBL/GenBank/DDBJ whole genome shotgun (WGS) entry which is preliminary data.</text>
</comment>
<keyword evidence="7 16" id="KW-0963">Cytoplasm</keyword>
<accession>A0ABR9UT86</accession>
<keyword evidence="8 16" id="KW-0808">Transferase</keyword>
<evidence type="ECO:0000256" key="4">
    <source>
        <dbReference type="ARBA" id="ARBA00005225"/>
    </source>
</evidence>
<dbReference type="NCBIfam" id="NF009871">
    <property type="entry name" value="PRK13331.1"/>
    <property type="match status" value="1"/>
</dbReference>
<dbReference type="InterPro" id="IPR043129">
    <property type="entry name" value="ATPase_NBD"/>
</dbReference>
<evidence type="ECO:0000256" key="5">
    <source>
        <dbReference type="ARBA" id="ARBA00011738"/>
    </source>
</evidence>
<keyword evidence="9 16" id="KW-0547">Nucleotide-binding</keyword>
<comment type="similarity">
    <text evidence="14 16">Belongs to the type III pantothenate kinase family.</text>
</comment>
<dbReference type="EC" id="2.7.1.33" evidence="6 16"/>
<feature type="binding site" evidence="16">
    <location>
        <position position="132"/>
    </location>
    <ligand>
        <name>ATP</name>
        <dbReference type="ChEBI" id="CHEBI:30616"/>
    </ligand>
</feature>